<dbReference type="AlphaFoldDB" id="A0A921HXM2"/>
<sequence length="290" mass="33725">MYSIICCSVKPEAAEALRQNVAETIGVPFEFIVFDNREKGYGLCRVYNLCAARARYDLLCFVHEDVAFQTRGWGQLLAGKLREESCGVIGFAGSIVKLKRLTGWNTCGRDLRLHYVQFMRGGHHLRQVNPDKEDFSPVVTLDGLCLFVRRQVWEEIPFDDATFTGFHAYDVDFSLAVACRYTNYVCHTVLVEHFSEGSFSYAWLDEMKKLHVKWESRLPMVAVPMTPEELARYDLWGEAYFMKFMWQKGCFDVLGIKDACNFWKRHLGHGVSWLLFPKYLKYKLRYLKGR</sequence>
<name>A0A921HXM2_9BACT</name>
<proteinExistence type="predicted"/>
<protein>
    <submittedName>
        <fullName evidence="2">Glycosyltransferase family protein</fullName>
    </submittedName>
</protein>
<accession>A0A921HXM2</accession>
<dbReference type="Proteomes" id="UP000717835">
    <property type="component" value="Unassembled WGS sequence"/>
</dbReference>
<gene>
    <name evidence="2" type="ORF">K8W02_07395</name>
</gene>
<reference evidence="2" key="1">
    <citation type="journal article" date="2021" name="PeerJ">
        <title>Extensive microbial diversity within the chicken gut microbiome revealed by metagenomics and culture.</title>
        <authorList>
            <person name="Gilroy R."/>
            <person name="Ravi A."/>
            <person name="Getino M."/>
            <person name="Pursley I."/>
            <person name="Horton D.L."/>
            <person name="Alikhan N.F."/>
            <person name="Baker D."/>
            <person name="Gharbi K."/>
            <person name="Hall N."/>
            <person name="Watson M."/>
            <person name="Adriaenssens E.M."/>
            <person name="Foster-Nyarko E."/>
            <person name="Jarju S."/>
            <person name="Secka A."/>
            <person name="Antonio M."/>
            <person name="Oren A."/>
            <person name="Chaudhuri R.R."/>
            <person name="La Ragione R."/>
            <person name="Hildebrand F."/>
            <person name="Pallen M.J."/>
        </authorList>
    </citation>
    <scope>NUCLEOTIDE SEQUENCE</scope>
    <source>
        <strain evidence="2">CHK55-1828</strain>
    </source>
</reference>
<organism evidence="2 3">
    <name type="scientific">Mediterranea massiliensis</name>
    <dbReference type="NCBI Taxonomy" id="1841865"/>
    <lineage>
        <taxon>Bacteria</taxon>
        <taxon>Pseudomonadati</taxon>
        <taxon>Bacteroidota</taxon>
        <taxon>Bacteroidia</taxon>
        <taxon>Bacteroidales</taxon>
        <taxon>Bacteroidaceae</taxon>
        <taxon>Mediterranea</taxon>
    </lineage>
</organism>
<dbReference type="Gene3D" id="3.90.550.10">
    <property type="entry name" value="Spore Coat Polysaccharide Biosynthesis Protein SpsA, Chain A"/>
    <property type="match status" value="1"/>
</dbReference>
<dbReference type="RefSeq" id="WP_022021620.1">
    <property type="nucleotide sequence ID" value="NZ_DYVX01000058.1"/>
</dbReference>
<dbReference type="InterPro" id="IPR029044">
    <property type="entry name" value="Nucleotide-diphossugar_trans"/>
</dbReference>
<dbReference type="InterPro" id="IPR059123">
    <property type="entry name" value="StrF_dom"/>
</dbReference>
<evidence type="ECO:0000259" key="1">
    <source>
        <dbReference type="Pfam" id="PF13712"/>
    </source>
</evidence>
<comment type="caution">
    <text evidence="2">The sequence shown here is derived from an EMBL/GenBank/DDBJ whole genome shotgun (WGS) entry which is preliminary data.</text>
</comment>
<evidence type="ECO:0000313" key="2">
    <source>
        <dbReference type="EMBL" id="HJF92192.1"/>
    </source>
</evidence>
<reference evidence="2" key="2">
    <citation type="submission" date="2021-09" db="EMBL/GenBank/DDBJ databases">
        <authorList>
            <person name="Gilroy R."/>
        </authorList>
    </citation>
    <scope>NUCLEOTIDE SEQUENCE</scope>
    <source>
        <strain evidence="2">CHK55-1828</strain>
    </source>
</reference>
<dbReference type="SUPFAM" id="SSF53448">
    <property type="entry name" value="Nucleotide-diphospho-sugar transferases"/>
    <property type="match status" value="1"/>
</dbReference>
<feature type="domain" description="Streptomycin biosynthesis protein StrF" evidence="1">
    <location>
        <begin position="19"/>
        <end position="185"/>
    </location>
</feature>
<dbReference type="EMBL" id="DYVX01000058">
    <property type="protein sequence ID" value="HJF92192.1"/>
    <property type="molecule type" value="Genomic_DNA"/>
</dbReference>
<dbReference type="Pfam" id="PF13712">
    <property type="entry name" value="Glyco_tranf_2_5"/>
    <property type="match status" value="1"/>
</dbReference>
<evidence type="ECO:0000313" key="3">
    <source>
        <dbReference type="Proteomes" id="UP000717835"/>
    </source>
</evidence>